<dbReference type="AlphaFoldDB" id="A0A6A7AUF3"/>
<name>A0A6A7AUF3_9PLEO</name>
<dbReference type="EMBL" id="MU006342">
    <property type="protein sequence ID" value="KAF2845755.1"/>
    <property type="molecule type" value="Genomic_DNA"/>
</dbReference>
<organism evidence="1 2">
    <name type="scientific">Plenodomus tracheiphilus IPT5</name>
    <dbReference type="NCBI Taxonomy" id="1408161"/>
    <lineage>
        <taxon>Eukaryota</taxon>
        <taxon>Fungi</taxon>
        <taxon>Dikarya</taxon>
        <taxon>Ascomycota</taxon>
        <taxon>Pezizomycotina</taxon>
        <taxon>Dothideomycetes</taxon>
        <taxon>Pleosporomycetidae</taxon>
        <taxon>Pleosporales</taxon>
        <taxon>Pleosporineae</taxon>
        <taxon>Leptosphaeriaceae</taxon>
        <taxon>Plenodomus</taxon>
    </lineage>
</organism>
<dbReference type="Proteomes" id="UP000799423">
    <property type="component" value="Unassembled WGS sequence"/>
</dbReference>
<proteinExistence type="predicted"/>
<gene>
    <name evidence="1" type="ORF">T440DRAFT_558682</name>
</gene>
<protein>
    <recommendedName>
        <fullName evidence="3">F-box domain-containing protein</fullName>
    </recommendedName>
</protein>
<sequence length="504" mass="57756">MAVLVDLPNEIIHQIYVLAQSTEFSESGRVGYNAKVCHSTLMALCRTSRGLKDIAEDILYQTLEVPWDGKGSLIPLWLLTRTLMSRADLAQKTKKLTVPITPQAAIKLGTPEDQVLKDITDIFPTRVQRMSQKLWAYEVVHTLLCHLPNVETLYFAVIALNVHIFEGHVPPDILGQMRQARVHSVSQSLQASEAQPKAGASSHYALHSKLKAIHICHENMIQLPLQLDLKELGSIFQLSTLQSLTASRRQMVFLPGIPLLRPETTMNLTVVTLLDCSIDAASVSHVCNAATRLQHFTLIIADPLTIHRGTLLGHPQLDQVPHVRQPTPQQTMNALNCRADTHFTKLMKLNVEFDRICAPTELPKSLVSLTLTRMSPTPYLMEEPLYYPQLAKRYEKLIEDRICPSLSYVKLGRFVPFRYDAGRVLDWRHITANRWNDFISDRVYFTDHRYEWRDRYDGGSTKNFELDIWRDDWWSMEFTAWWPKELKMDILAFVHQEAQAWVNS</sequence>
<reference evidence="1" key="1">
    <citation type="submission" date="2020-01" db="EMBL/GenBank/DDBJ databases">
        <authorList>
            <consortium name="DOE Joint Genome Institute"/>
            <person name="Haridas S."/>
            <person name="Albert R."/>
            <person name="Binder M."/>
            <person name="Bloem J."/>
            <person name="Labutti K."/>
            <person name="Salamov A."/>
            <person name="Andreopoulos B."/>
            <person name="Baker S.E."/>
            <person name="Barry K."/>
            <person name="Bills G."/>
            <person name="Bluhm B.H."/>
            <person name="Cannon C."/>
            <person name="Castanera R."/>
            <person name="Culley D.E."/>
            <person name="Daum C."/>
            <person name="Ezra D."/>
            <person name="Gonzalez J.B."/>
            <person name="Henrissat B."/>
            <person name="Kuo A."/>
            <person name="Liang C."/>
            <person name="Lipzen A."/>
            <person name="Lutzoni F."/>
            <person name="Magnuson J."/>
            <person name="Mondo S."/>
            <person name="Nolan M."/>
            <person name="Ohm R."/>
            <person name="Pangilinan J."/>
            <person name="Park H.-J."/>
            <person name="Ramirez L."/>
            <person name="Alfaro M."/>
            <person name="Sun H."/>
            <person name="Tritt A."/>
            <person name="Yoshinaga Y."/>
            <person name="Zwiers L.-H."/>
            <person name="Turgeon B.G."/>
            <person name="Goodwin S.B."/>
            <person name="Spatafora J.W."/>
            <person name="Crous P.W."/>
            <person name="Grigoriev I.V."/>
        </authorList>
    </citation>
    <scope>NUCLEOTIDE SEQUENCE</scope>
    <source>
        <strain evidence="1">IPT5</strain>
    </source>
</reference>
<evidence type="ECO:0000313" key="2">
    <source>
        <dbReference type="Proteomes" id="UP000799423"/>
    </source>
</evidence>
<evidence type="ECO:0000313" key="1">
    <source>
        <dbReference type="EMBL" id="KAF2845755.1"/>
    </source>
</evidence>
<dbReference type="OrthoDB" id="3750626at2759"/>
<keyword evidence="2" id="KW-1185">Reference proteome</keyword>
<accession>A0A6A7AUF3</accession>
<evidence type="ECO:0008006" key="3">
    <source>
        <dbReference type="Google" id="ProtNLM"/>
    </source>
</evidence>